<dbReference type="GO" id="GO:0006412">
    <property type="term" value="P:translation"/>
    <property type="evidence" value="ECO:0007669"/>
    <property type="project" value="InterPro"/>
</dbReference>
<evidence type="ECO:0008006" key="6">
    <source>
        <dbReference type="Google" id="ProtNLM"/>
    </source>
</evidence>
<dbReference type="Pfam" id="PF01015">
    <property type="entry name" value="Ribosomal_S3Ae"/>
    <property type="match status" value="1"/>
</dbReference>
<reference evidence="4 5" key="1">
    <citation type="submission" date="2022-03" db="EMBL/GenBank/DDBJ databases">
        <authorList>
            <person name="Nunn A."/>
            <person name="Chopra R."/>
            <person name="Nunn A."/>
            <person name="Contreras Garrido A."/>
        </authorList>
    </citation>
    <scope>NUCLEOTIDE SEQUENCE [LARGE SCALE GENOMIC DNA]</scope>
</reference>
<dbReference type="InterPro" id="IPR001593">
    <property type="entry name" value="Ribosomal_eS1"/>
</dbReference>
<proteinExistence type="inferred from homology"/>
<keyword evidence="1 3" id="KW-0689">Ribosomal protein</keyword>
<dbReference type="GO" id="GO:0005840">
    <property type="term" value="C:ribosome"/>
    <property type="evidence" value="ECO:0007669"/>
    <property type="project" value="UniProtKB-KW"/>
</dbReference>
<dbReference type="Proteomes" id="UP000836841">
    <property type="component" value="Unassembled WGS sequence"/>
</dbReference>
<organism evidence="4 5">
    <name type="scientific">Thlaspi arvense</name>
    <name type="common">Field penny-cress</name>
    <dbReference type="NCBI Taxonomy" id="13288"/>
    <lineage>
        <taxon>Eukaryota</taxon>
        <taxon>Viridiplantae</taxon>
        <taxon>Streptophyta</taxon>
        <taxon>Embryophyta</taxon>
        <taxon>Tracheophyta</taxon>
        <taxon>Spermatophyta</taxon>
        <taxon>Magnoliopsida</taxon>
        <taxon>eudicotyledons</taxon>
        <taxon>Gunneridae</taxon>
        <taxon>Pentapetalae</taxon>
        <taxon>rosids</taxon>
        <taxon>malvids</taxon>
        <taxon>Brassicales</taxon>
        <taxon>Brassicaceae</taxon>
        <taxon>Thlaspideae</taxon>
        <taxon>Thlaspi</taxon>
    </lineage>
</organism>
<dbReference type="EMBL" id="CAJVSB020000847">
    <property type="protein sequence ID" value="CAH2068671.1"/>
    <property type="molecule type" value="Genomic_DNA"/>
</dbReference>
<protein>
    <recommendedName>
        <fullName evidence="6">J domain-containing protein</fullName>
    </recommendedName>
</protein>
<dbReference type="SUPFAM" id="SSF46565">
    <property type="entry name" value="Chaperone J-domain"/>
    <property type="match status" value="1"/>
</dbReference>
<dbReference type="InterPro" id="IPR018281">
    <property type="entry name" value="Ribosomal_eS1_CS"/>
</dbReference>
<dbReference type="GO" id="GO:1990904">
    <property type="term" value="C:ribonucleoprotein complex"/>
    <property type="evidence" value="ECO:0007669"/>
    <property type="project" value="UniProtKB-KW"/>
</dbReference>
<evidence type="ECO:0000256" key="3">
    <source>
        <dbReference type="RuleBase" id="RU000668"/>
    </source>
</evidence>
<dbReference type="GO" id="GO:0003735">
    <property type="term" value="F:structural constituent of ribosome"/>
    <property type="evidence" value="ECO:0007669"/>
    <property type="project" value="InterPro"/>
</dbReference>
<evidence type="ECO:0000313" key="4">
    <source>
        <dbReference type="EMBL" id="CAH2068671.1"/>
    </source>
</evidence>
<sequence length="514" mass="57807">MRSRSRGCKMRDLIFNYPTKTAAPVTSLHAASKLQVVISAVVTFGRTNPMRERSIPGTNMRLLIASEELKHRVFEVSLADLQGDEDHTYRKIRLRAEDVQGKNGMDLTTDKPRSLKTKDSYTLRLFCTAFTKRRGTYITYSQTRQAQHEFGFFSLISVVEKPFFVVFNMVEVSIGFFYVAALCKSTVAKMTQMDESRLKNSTARRAKATAVEKLRDGDLAGAKEFAARAKELNPSLSGLLCLNAVLDVLMGFEKKINGEIDWYAVLAVEPTADVDTIKDRYNKLSMDIITDGDKSVGGIIEAENILAETWRVLCEDAFEVIERPDASTSHVDLWSYKKKTIMRTNEVPIPGSDAISVVSPTSIEQSPQHIQLRVTGSINQLRRGSQVVMEEENEQMVQETPMRVPSYVNQLKRGSQVLSSIYTPVILSAPEPLHPPQRCSKGKEPMVQPPLRILDQDPNLIPVVLQPKPAQRLKMFDGDEERNGKISQSFGSPKKWLNLHCKLLDLIQETLVKL</sequence>
<comment type="caution">
    <text evidence="4">The sequence shown here is derived from an EMBL/GenBank/DDBJ whole genome shotgun (WGS) entry which is preliminary data.</text>
</comment>
<dbReference type="PANTHER" id="PTHR44137">
    <property type="entry name" value="BNAC03G44070D PROTEIN"/>
    <property type="match status" value="1"/>
</dbReference>
<keyword evidence="2 3" id="KW-0687">Ribonucleoprotein</keyword>
<evidence type="ECO:0000256" key="2">
    <source>
        <dbReference type="ARBA" id="ARBA00023274"/>
    </source>
</evidence>
<dbReference type="SMART" id="SM01397">
    <property type="entry name" value="Ribosomal_S3Ae"/>
    <property type="match status" value="1"/>
</dbReference>
<dbReference type="PROSITE" id="PS01191">
    <property type="entry name" value="RIBOSOMAL_S3AE"/>
    <property type="match status" value="1"/>
</dbReference>
<feature type="non-terminal residue" evidence="4">
    <location>
        <position position="514"/>
    </location>
</feature>
<accession>A0AAU9SQ24</accession>
<gene>
    <name evidence="4" type="ORF">TAV2_LOCUS18338</name>
</gene>
<dbReference type="PANTHER" id="PTHR44137:SF51">
    <property type="entry name" value="MOLECULAR CHAPERONE HSP40_DNAJ FAMILY PROTEIN"/>
    <property type="match status" value="1"/>
</dbReference>
<evidence type="ECO:0000256" key="1">
    <source>
        <dbReference type="ARBA" id="ARBA00022980"/>
    </source>
</evidence>
<keyword evidence="5" id="KW-1185">Reference proteome</keyword>
<evidence type="ECO:0000313" key="5">
    <source>
        <dbReference type="Proteomes" id="UP000836841"/>
    </source>
</evidence>
<name>A0AAU9SQ24_THLAR</name>
<comment type="similarity">
    <text evidence="3">Belongs to the eukaryotic ribosomal protein eS1 family.</text>
</comment>
<dbReference type="AlphaFoldDB" id="A0AAU9SQ24"/>
<dbReference type="InterPro" id="IPR036869">
    <property type="entry name" value="J_dom_sf"/>
</dbReference>